<sequence>AEAVKKLQAALLKSEQQSTSPSDEPNPTPDPQPKSKQKDPDAPDIGRKRKLKTLPEVERRALLSEREDLIAKYRAIKAARAEEG</sequence>
<evidence type="ECO:0000313" key="3">
    <source>
        <dbReference type="Proteomes" id="UP001212841"/>
    </source>
</evidence>
<keyword evidence="3" id="KW-1185">Reference proteome</keyword>
<feature type="compositionally biased region" description="Polar residues" evidence="1">
    <location>
        <begin position="14"/>
        <end position="23"/>
    </location>
</feature>
<feature type="compositionally biased region" description="Basic and acidic residues" evidence="1">
    <location>
        <begin position="36"/>
        <end position="46"/>
    </location>
</feature>
<organism evidence="2 3">
    <name type="scientific">Rhizophlyctis rosea</name>
    <dbReference type="NCBI Taxonomy" id="64517"/>
    <lineage>
        <taxon>Eukaryota</taxon>
        <taxon>Fungi</taxon>
        <taxon>Fungi incertae sedis</taxon>
        <taxon>Chytridiomycota</taxon>
        <taxon>Chytridiomycota incertae sedis</taxon>
        <taxon>Chytridiomycetes</taxon>
        <taxon>Rhizophlyctidales</taxon>
        <taxon>Rhizophlyctidaceae</taxon>
        <taxon>Rhizophlyctis</taxon>
    </lineage>
</organism>
<dbReference type="AlphaFoldDB" id="A0AAD5S0M2"/>
<dbReference type="Proteomes" id="UP001212841">
    <property type="component" value="Unassembled WGS sequence"/>
</dbReference>
<comment type="caution">
    <text evidence="2">The sequence shown here is derived from an EMBL/GenBank/DDBJ whole genome shotgun (WGS) entry which is preliminary data.</text>
</comment>
<feature type="region of interest" description="Disordered" evidence="1">
    <location>
        <begin position="1"/>
        <end position="53"/>
    </location>
</feature>
<dbReference type="EMBL" id="JADGJD010002431">
    <property type="protein sequence ID" value="KAJ3032600.1"/>
    <property type="molecule type" value="Genomic_DNA"/>
</dbReference>
<gene>
    <name evidence="2" type="ORF">HK097_005185</name>
</gene>
<proteinExistence type="predicted"/>
<reference evidence="2" key="1">
    <citation type="submission" date="2020-05" db="EMBL/GenBank/DDBJ databases">
        <title>Phylogenomic resolution of chytrid fungi.</title>
        <authorList>
            <person name="Stajich J.E."/>
            <person name="Amses K."/>
            <person name="Simmons R."/>
            <person name="Seto K."/>
            <person name="Myers J."/>
            <person name="Bonds A."/>
            <person name="Quandt C.A."/>
            <person name="Barry K."/>
            <person name="Liu P."/>
            <person name="Grigoriev I."/>
            <person name="Longcore J.E."/>
            <person name="James T.Y."/>
        </authorList>
    </citation>
    <scope>NUCLEOTIDE SEQUENCE</scope>
    <source>
        <strain evidence="2">JEL0318</strain>
    </source>
</reference>
<accession>A0AAD5S0M2</accession>
<protein>
    <submittedName>
        <fullName evidence="2">Uncharacterized protein</fullName>
    </submittedName>
</protein>
<evidence type="ECO:0000313" key="2">
    <source>
        <dbReference type="EMBL" id="KAJ3032600.1"/>
    </source>
</evidence>
<feature type="non-terminal residue" evidence="2">
    <location>
        <position position="1"/>
    </location>
</feature>
<name>A0AAD5S0M2_9FUNG</name>
<evidence type="ECO:0000256" key="1">
    <source>
        <dbReference type="SAM" id="MobiDB-lite"/>
    </source>
</evidence>